<protein>
    <recommendedName>
        <fullName evidence="4">Integral membrane protein</fullName>
    </recommendedName>
</protein>
<sequence>MSDDRSLDRATTRFLHYLSTQNGDWKQSASRDVNIDVRSIRMSESPHVPFDDERARQVADSWGFEIVDKVKISSRYYWKVRRTDAPSVDIIGGPRRDLVRANPKAREEAKQVLQETGVDVLDPAECYRIEEEASKQQASAVTGAWNVSCLGALAMVFGGFGAMFFTTFPVSIPLLVLAVVSLVGMIRSNASRARNKGKFKEKHLSNAEAIRRVVHVAEEDLLAGWRPSGLSN</sequence>
<dbReference type="EMBL" id="JBHSFH010000018">
    <property type="protein sequence ID" value="MFC4497756.1"/>
    <property type="molecule type" value="Genomic_DNA"/>
</dbReference>
<evidence type="ECO:0008006" key="4">
    <source>
        <dbReference type="Google" id="ProtNLM"/>
    </source>
</evidence>
<keyword evidence="1" id="KW-0472">Membrane</keyword>
<keyword evidence="1" id="KW-0812">Transmembrane</keyword>
<gene>
    <name evidence="2" type="ORF">ACFPA8_26860</name>
</gene>
<dbReference type="RefSeq" id="WP_386452700.1">
    <property type="nucleotide sequence ID" value="NZ_JBHSFH010000018.1"/>
</dbReference>
<comment type="caution">
    <text evidence="2">The sequence shown here is derived from an EMBL/GenBank/DDBJ whole genome shotgun (WGS) entry which is preliminary data.</text>
</comment>
<keyword evidence="3" id="KW-1185">Reference proteome</keyword>
<organism evidence="2 3">
    <name type="scientific">Streptomyces ovatisporus</name>
    <dbReference type="NCBI Taxonomy" id="1128682"/>
    <lineage>
        <taxon>Bacteria</taxon>
        <taxon>Bacillati</taxon>
        <taxon>Actinomycetota</taxon>
        <taxon>Actinomycetes</taxon>
        <taxon>Kitasatosporales</taxon>
        <taxon>Streptomycetaceae</taxon>
        <taxon>Streptomyces</taxon>
    </lineage>
</organism>
<feature type="transmembrane region" description="Helical" evidence="1">
    <location>
        <begin position="144"/>
        <end position="165"/>
    </location>
</feature>
<evidence type="ECO:0000256" key="1">
    <source>
        <dbReference type="SAM" id="Phobius"/>
    </source>
</evidence>
<evidence type="ECO:0000313" key="2">
    <source>
        <dbReference type="EMBL" id="MFC4497756.1"/>
    </source>
</evidence>
<proteinExistence type="predicted"/>
<dbReference type="Proteomes" id="UP001595997">
    <property type="component" value="Unassembled WGS sequence"/>
</dbReference>
<feature type="transmembrane region" description="Helical" evidence="1">
    <location>
        <begin position="171"/>
        <end position="190"/>
    </location>
</feature>
<accession>A0ABV9AJI2</accession>
<keyword evidence="1" id="KW-1133">Transmembrane helix</keyword>
<name>A0ABV9AJI2_9ACTN</name>
<reference evidence="3" key="1">
    <citation type="journal article" date="2019" name="Int. J. Syst. Evol. Microbiol.">
        <title>The Global Catalogue of Microorganisms (GCM) 10K type strain sequencing project: providing services to taxonomists for standard genome sequencing and annotation.</title>
        <authorList>
            <consortium name="The Broad Institute Genomics Platform"/>
            <consortium name="The Broad Institute Genome Sequencing Center for Infectious Disease"/>
            <person name="Wu L."/>
            <person name="Ma J."/>
        </authorList>
    </citation>
    <scope>NUCLEOTIDE SEQUENCE [LARGE SCALE GENOMIC DNA]</scope>
    <source>
        <strain evidence="3">CGMCC 4.7357</strain>
    </source>
</reference>
<evidence type="ECO:0000313" key="3">
    <source>
        <dbReference type="Proteomes" id="UP001595997"/>
    </source>
</evidence>